<organism evidence="2 3">
    <name type="scientific">Thiothrix lacustris</name>
    <dbReference type="NCBI Taxonomy" id="525917"/>
    <lineage>
        <taxon>Bacteria</taxon>
        <taxon>Pseudomonadati</taxon>
        <taxon>Pseudomonadota</taxon>
        <taxon>Gammaproteobacteria</taxon>
        <taxon>Thiotrichales</taxon>
        <taxon>Thiotrichaceae</taxon>
        <taxon>Thiothrix</taxon>
    </lineage>
</organism>
<evidence type="ECO:0000313" key="3">
    <source>
        <dbReference type="Proteomes" id="UP001236657"/>
    </source>
</evidence>
<name>A0ABY9MTK2_9GAMM</name>
<keyword evidence="1" id="KW-0812">Transmembrane</keyword>
<feature type="transmembrane region" description="Helical" evidence="1">
    <location>
        <begin position="45"/>
        <end position="65"/>
    </location>
</feature>
<sequence>MISATYGIVRSSLNNWVDSLAFIMIALFYVLSVLQLPVSEIIQMFAILAAFSIGINTVLSSHAHIDHATLNQKP</sequence>
<reference evidence="2 3" key="1">
    <citation type="submission" date="2023-08" db="EMBL/GenBank/DDBJ databases">
        <title>New molecular markers tilS and rpoB for phylogenetic and monitoring studies of the genus Thiothrix biodiversity.</title>
        <authorList>
            <person name="Ravin N.V."/>
            <person name="Smolyakov D."/>
            <person name="Markov N.D."/>
            <person name="Beletsky A.V."/>
            <person name="Mardanov A.V."/>
            <person name="Rudenko T.S."/>
            <person name="Grabovich M.Y."/>
        </authorList>
    </citation>
    <scope>NUCLEOTIDE SEQUENCE [LARGE SCALE GENOMIC DNA]</scope>
    <source>
        <strain evidence="2 3">MK1</strain>
    </source>
</reference>
<feature type="transmembrane region" description="Helical" evidence="1">
    <location>
        <begin position="20"/>
        <end position="38"/>
    </location>
</feature>
<proteinExistence type="predicted"/>
<dbReference type="EMBL" id="CP133218">
    <property type="protein sequence ID" value="WML91989.1"/>
    <property type="molecule type" value="Genomic_DNA"/>
</dbReference>
<evidence type="ECO:0000256" key="1">
    <source>
        <dbReference type="SAM" id="Phobius"/>
    </source>
</evidence>
<keyword evidence="1" id="KW-1133">Transmembrane helix</keyword>
<keyword evidence="1" id="KW-0472">Membrane</keyword>
<evidence type="ECO:0000313" key="2">
    <source>
        <dbReference type="EMBL" id="WML91989.1"/>
    </source>
</evidence>
<gene>
    <name evidence="2" type="ORF">RCF98_06515</name>
</gene>
<accession>A0ABY9MTK2</accession>
<dbReference type="Proteomes" id="UP001236657">
    <property type="component" value="Chromosome"/>
</dbReference>
<protein>
    <submittedName>
        <fullName evidence="2">Uncharacterized protein</fullName>
    </submittedName>
</protein>
<dbReference type="RefSeq" id="WP_308392793.1">
    <property type="nucleotide sequence ID" value="NZ_CP133218.1"/>
</dbReference>
<keyword evidence="3" id="KW-1185">Reference proteome</keyword>